<proteinExistence type="predicted"/>
<dbReference type="AlphaFoldDB" id="A0A6N8J1V5"/>
<reference evidence="1 2" key="1">
    <citation type="submission" date="2019-12" db="EMBL/GenBank/DDBJ databases">
        <title>The draft genomic sequence of strain Chitinophaga oryziterrae JCM 16595.</title>
        <authorList>
            <person name="Zhang X."/>
        </authorList>
    </citation>
    <scope>NUCLEOTIDE SEQUENCE [LARGE SCALE GENOMIC DNA]</scope>
    <source>
        <strain evidence="1 2">JCM 16595</strain>
    </source>
</reference>
<dbReference type="RefSeq" id="WP_157297862.1">
    <property type="nucleotide sequence ID" value="NZ_BAAAZB010000005.1"/>
</dbReference>
<evidence type="ECO:0008006" key="3">
    <source>
        <dbReference type="Google" id="ProtNLM"/>
    </source>
</evidence>
<dbReference type="OrthoDB" id="664514at2"/>
<evidence type="ECO:0000313" key="1">
    <source>
        <dbReference type="EMBL" id="MVT39160.1"/>
    </source>
</evidence>
<accession>A0A6N8J1V5</accession>
<name>A0A6N8J1V5_9BACT</name>
<sequence length="129" mass="15004">MYIRICTVLLFLLCSASQCKKESLKTLRDKLKGSWKLEYYTGGFTGRGSKLTPGRLSITKFDKVIEWKYEHDTMVSSLPYTVVMHNNQPCIRIKDHQQTINYSIAISHDTLFMQQMDGADMFGEVYTRY</sequence>
<comment type="caution">
    <text evidence="1">The sequence shown here is derived from an EMBL/GenBank/DDBJ whole genome shotgun (WGS) entry which is preliminary data.</text>
</comment>
<organism evidence="1 2">
    <name type="scientific">Chitinophaga oryziterrae</name>
    <dbReference type="NCBI Taxonomy" id="1031224"/>
    <lineage>
        <taxon>Bacteria</taxon>
        <taxon>Pseudomonadati</taxon>
        <taxon>Bacteroidota</taxon>
        <taxon>Chitinophagia</taxon>
        <taxon>Chitinophagales</taxon>
        <taxon>Chitinophagaceae</taxon>
        <taxon>Chitinophaga</taxon>
    </lineage>
</organism>
<dbReference type="EMBL" id="WRXO01000001">
    <property type="protein sequence ID" value="MVT39160.1"/>
    <property type="molecule type" value="Genomic_DNA"/>
</dbReference>
<keyword evidence="2" id="KW-1185">Reference proteome</keyword>
<gene>
    <name evidence="1" type="ORF">GO495_01075</name>
</gene>
<protein>
    <recommendedName>
        <fullName evidence="3">Lipocalin-like domain-containing protein</fullName>
    </recommendedName>
</protein>
<evidence type="ECO:0000313" key="2">
    <source>
        <dbReference type="Proteomes" id="UP000468388"/>
    </source>
</evidence>
<dbReference type="Proteomes" id="UP000468388">
    <property type="component" value="Unassembled WGS sequence"/>
</dbReference>